<proteinExistence type="predicted"/>
<gene>
    <name evidence="1" type="ORF">LCGC14_0447510</name>
</gene>
<dbReference type="InterPro" id="IPR025332">
    <property type="entry name" value="DUF4238"/>
</dbReference>
<evidence type="ECO:0000313" key="1">
    <source>
        <dbReference type="EMBL" id="KKN68816.1"/>
    </source>
</evidence>
<dbReference type="EMBL" id="LAZR01000439">
    <property type="protein sequence ID" value="KKN68816.1"/>
    <property type="molecule type" value="Genomic_DNA"/>
</dbReference>
<dbReference type="AlphaFoldDB" id="A0A0F9V5M3"/>
<dbReference type="Pfam" id="PF14022">
    <property type="entry name" value="DUF4238"/>
    <property type="match status" value="1"/>
</dbReference>
<sequence length="302" mass="35268">MSNHKKQHSVPKCYLREFIDPETPGGYEPFIWIFDKNGKNKRKKAPKNVLTSNNLYTIEVEGKARDYSIEKSLSSIENDFAILFRQKIKNLLPLSEEEHISLCIFIATMLQRTVSQKANLEHFLDELISHGEKLAAHHGIKSRTVESLKNYKRDAHKLNILKMFPEVTQILLNMSLAFVIVGRSKSRFITSDDPCTLFNPKLREQRLMGPGLGQKEVELTIPLSPEIALCLSWSNFRGFIEIGKRQIEELNRTTRAHCYELFISSSSHKKFRWFLKYPLSLIFVMKVIRQKFNYRIHRNFHS</sequence>
<name>A0A0F9V5M3_9ZZZZ</name>
<protein>
    <recommendedName>
        <fullName evidence="2">DUF4238 domain-containing protein</fullName>
    </recommendedName>
</protein>
<comment type="caution">
    <text evidence="1">The sequence shown here is derived from an EMBL/GenBank/DDBJ whole genome shotgun (WGS) entry which is preliminary data.</text>
</comment>
<organism evidence="1">
    <name type="scientific">marine sediment metagenome</name>
    <dbReference type="NCBI Taxonomy" id="412755"/>
    <lineage>
        <taxon>unclassified sequences</taxon>
        <taxon>metagenomes</taxon>
        <taxon>ecological metagenomes</taxon>
    </lineage>
</organism>
<evidence type="ECO:0008006" key="2">
    <source>
        <dbReference type="Google" id="ProtNLM"/>
    </source>
</evidence>
<reference evidence="1" key="1">
    <citation type="journal article" date="2015" name="Nature">
        <title>Complex archaea that bridge the gap between prokaryotes and eukaryotes.</title>
        <authorList>
            <person name="Spang A."/>
            <person name="Saw J.H."/>
            <person name="Jorgensen S.L."/>
            <person name="Zaremba-Niedzwiedzka K."/>
            <person name="Martijn J."/>
            <person name="Lind A.E."/>
            <person name="van Eijk R."/>
            <person name="Schleper C."/>
            <person name="Guy L."/>
            <person name="Ettema T.J."/>
        </authorList>
    </citation>
    <scope>NUCLEOTIDE SEQUENCE</scope>
</reference>
<accession>A0A0F9V5M3</accession>